<dbReference type="PANTHER" id="PTHR31156">
    <property type="entry name" value="WBSCR19-LIKE PROTEIN"/>
    <property type="match status" value="1"/>
</dbReference>
<dbReference type="GeneTree" id="ENSGT00940000154173"/>
<protein>
    <submittedName>
        <fullName evidence="3">Speedy/RINGO cell cycle regulator family member E4</fullName>
    </submittedName>
</protein>
<dbReference type="GO" id="GO:0019901">
    <property type="term" value="F:protein kinase binding"/>
    <property type="evidence" value="ECO:0007669"/>
    <property type="project" value="InterPro"/>
</dbReference>
<dbReference type="InterPro" id="IPR057742">
    <property type="entry name" value="Speedy_E"/>
</dbReference>
<evidence type="ECO:0000256" key="1">
    <source>
        <dbReference type="ARBA" id="ARBA00010932"/>
    </source>
</evidence>
<accession>A0A2K5EXP7</accession>
<dbReference type="Ensembl" id="ENSANAT00000056083.1">
    <property type="protein sequence ID" value="ENSANAP00000037997.1"/>
    <property type="gene ID" value="ENSANAG00000036465.1"/>
</dbReference>
<dbReference type="STRING" id="37293.ENSANAP00000037997"/>
<organism evidence="3 4">
    <name type="scientific">Aotus nancymaae</name>
    <name type="common">Ma's night monkey</name>
    <dbReference type="NCBI Taxonomy" id="37293"/>
    <lineage>
        <taxon>Eukaryota</taxon>
        <taxon>Metazoa</taxon>
        <taxon>Chordata</taxon>
        <taxon>Craniata</taxon>
        <taxon>Vertebrata</taxon>
        <taxon>Euteleostomi</taxon>
        <taxon>Mammalia</taxon>
        <taxon>Eutheria</taxon>
        <taxon>Euarchontoglires</taxon>
        <taxon>Primates</taxon>
        <taxon>Haplorrhini</taxon>
        <taxon>Platyrrhini</taxon>
        <taxon>Aotidae</taxon>
        <taxon>Aotus</taxon>
    </lineage>
</organism>
<keyword evidence="4" id="KW-1185">Reference proteome</keyword>
<sequence>MASGQAHPAFEEQCPELSTTVPSPQVVVDDEVPGPSAPWVDPSPWPQSLGLKRRREWSDESKEETEEELNLERSPETKDTWVVETLSEDGLKIRLKRKRVSSVLPEHHEVFNRLLEDPVIRKFLAWDKDLRVSDKYLLSMVIAYFSRAGLFSWQYRRIHFFLALYLASDMEEDNQAPKQDILSFLYGKDHSQRPLFHKLRYQLLCSMRWRTWVSPEEMEEIQAYDPEHWVWARDRTRIS</sequence>
<comment type="similarity">
    <text evidence="1">Belongs to the Speedy/Ringo family.</text>
</comment>
<dbReference type="Proteomes" id="UP000233020">
    <property type="component" value="Unplaced"/>
</dbReference>
<gene>
    <name evidence="3" type="primary">SPDYE4</name>
</gene>
<dbReference type="Pfam" id="PF11357">
    <property type="entry name" value="Spy1"/>
    <property type="match status" value="1"/>
</dbReference>
<evidence type="ECO:0000313" key="4">
    <source>
        <dbReference type="Proteomes" id="UP000233020"/>
    </source>
</evidence>
<evidence type="ECO:0000256" key="2">
    <source>
        <dbReference type="SAM" id="MobiDB-lite"/>
    </source>
</evidence>
<dbReference type="InterPro" id="IPR020984">
    <property type="entry name" value="Speedy"/>
</dbReference>
<name>A0A2K5EXP7_AOTNA</name>
<reference evidence="3" key="2">
    <citation type="submission" date="2025-09" db="UniProtKB">
        <authorList>
            <consortium name="Ensembl"/>
        </authorList>
    </citation>
    <scope>IDENTIFICATION</scope>
</reference>
<reference evidence="3" key="1">
    <citation type="submission" date="2025-08" db="UniProtKB">
        <authorList>
            <consortium name="Ensembl"/>
        </authorList>
    </citation>
    <scope>IDENTIFICATION</scope>
</reference>
<proteinExistence type="inferred from homology"/>
<feature type="region of interest" description="Disordered" evidence="2">
    <location>
        <begin position="1"/>
        <end position="74"/>
    </location>
</feature>
<dbReference type="AlphaFoldDB" id="A0A2K5EXP7"/>
<dbReference type="OMA" id="YGKDHSQ"/>
<evidence type="ECO:0000313" key="3">
    <source>
        <dbReference type="Ensembl" id="ENSANAP00000037997.1"/>
    </source>
</evidence>